<evidence type="ECO:0000313" key="1">
    <source>
        <dbReference type="EMBL" id="MBD2529488.1"/>
    </source>
</evidence>
<reference evidence="1 2" key="1">
    <citation type="journal article" date="2020" name="ISME J.">
        <title>Comparative genomics reveals insights into cyanobacterial evolution and habitat adaptation.</title>
        <authorList>
            <person name="Chen M.Y."/>
            <person name="Teng W.K."/>
            <person name="Zhao L."/>
            <person name="Hu C.X."/>
            <person name="Zhou Y.K."/>
            <person name="Han B.P."/>
            <person name="Song L.R."/>
            <person name="Shu W.S."/>
        </authorList>
    </citation>
    <scope>NUCLEOTIDE SEQUENCE [LARGE SCALE GENOMIC DNA]</scope>
    <source>
        <strain evidence="1 2">FACHB-838</strain>
    </source>
</reference>
<dbReference type="RefSeq" id="WP_190940082.1">
    <property type="nucleotide sequence ID" value="NZ_JACJSI010000010.1"/>
</dbReference>
<accession>A0ABR8DKG5</accession>
<dbReference type="EMBL" id="JACJSI010000010">
    <property type="protein sequence ID" value="MBD2529488.1"/>
    <property type="molecule type" value="Genomic_DNA"/>
</dbReference>
<name>A0ABR8DKG5_9NOSO</name>
<dbReference type="Proteomes" id="UP000623440">
    <property type="component" value="Unassembled WGS sequence"/>
</dbReference>
<sequence>MIMIGETLGILLSPGTLVGMVIGGKIELLSVAAPNREYDMVDNQLFMIFHQKGIGQNSAKC</sequence>
<evidence type="ECO:0000313" key="2">
    <source>
        <dbReference type="Proteomes" id="UP000623440"/>
    </source>
</evidence>
<comment type="caution">
    <text evidence="1">The sequence shown here is derived from an EMBL/GenBank/DDBJ whole genome shotgun (WGS) entry which is preliminary data.</text>
</comment>
<protein>
    <submittedName>
        <fullName evidence="1">Uncharacterized protein</fullName>
    </submittedName>
</protein>
<gene>
    <name evidence="1" type="ORF">H6G97_07845</name>
</gene>
<organism evidence="1 2">
    <name type="scientific">Nostoc flagelliforme FACHB-838</name>
    <dbReference type="NCBI Taxonomy" id="2692904"/>
    <lineage>
        <taxon>Bacteria</taxon>
        <taxon>Bacillati</taxon>
        <taxon>Cyanobacteriota</taxon>
        <taxon>Cyanophyceae</taxon>
        <taxon>Nostocales</taxon>
        <taxon>Nostocaceae</taxon>
        <taxon>Nostoc</taxon>
    </lineage>
</organism>
<keyword evidence="2" id="KW-1185">Reference proteome</keyword>
<proteinExistence type="predicted"/>